<feature type="domain" description="RNase H type-1" evidence="1">
    <location>
        <begin position="1"/>
        <end position="112"/>
    </location>
</feature>
<dbReference type="GO" id="GO:0004523">
    <property type="term" value="F:RNA-DNA hybrid ribonuclease activity"/>
    <property type="evidence" value="ECO:0007669"/>
    <property type="project" value="InterPro"/>
</dbReference>
<dbReference type="EMBL" id="KN818222">
    <property type="protein sequence ID" value="KIL71384.1"/>
    <property type="molecule type" value="Genomic_DNA"/>
</dbReference>
<name>A0A0C2TVM1_AMAMK</name>
<sequence length="133" mass="14553">MNLAALQFSGTWSGANDQRNSSFHQWEPIAILNATSQTNSTETLYILSDSQCAIEGLSRHLHRWETLDSIGVKNKEIFQAVAASLRIRKGILGHSGVEGSEAADTLANQGAENDQPDTIIPEELWSKLSTETN</sequence>
<dbReference type="InterPro" id="IPR036397">
    <property type="entry name" value="RNaseH_sf"/>
</dbReference>
<dbReference type="GO" id="GO:0003676">
    <property type="term" value="F:nucleic acid binding"/>
    <property type="evidence" value="ECO:0007669"/>
    <property type="project" value="InterPro"/>
</dbReference>
<protein>
    <recommendedName>
        <fullName evidence="1">RNase H type-1 domain-containing protein</fullName>
    </recommendedName>
</protein>
<keyword evidence="3" id="KW-1185">Reference proteome</keyword>
<accession>A0A0C2TVM1</accession>
<dbReference type="PROSITE" id="PS50879">
    <property type="entry name" value="RNASE_H_1"/>
    <property type="match status" value="1"/>
</dbReference>
<dbReference type="InterPro" id="IPR012337">
    <property type="entry name" value="RNaseH-like_sf"/>
</dbReference>
<dbReference type="Pfam" id="PF00075">
    <property type="entry name" value="RNase_H"/>
    <property type="match status" value="1"/>
</dbReference>
<evidence type="ECO:0000313" key="3">
    <source>
        <dbReference type="Proteomes" id="UP000054549"/>
    </source>
</evidence>
<dbReference type="STRING" id="946122.A0A0C2TVM1"/>
<dbReference type="Proteomes" id="UP000054549">
    <property type="component" value="Unassembled WGS sequence"/>
</dbReference>
<dbReference type="Gene3D" id="3.30.420.10">
    <property type="entry name" value="Ribonuclease H-like superfamily/Ribonuclease H"/>
    <property type="match status" value="1"/>
</dbReference>
<dbReference type="SUPFAM" id="SSF53098">
    <property type="entry name" value="Ribonuclease H-like"/>
    <property type="match status" value="1"/>
</dbReference>
<dbReference type="OrthoDB" id="2976650at2759"/>
<reference evidence="2 3" key="1">
    <citation type="submission" date="2014-04" db="EMBL/GenBank/DDBJ databases">
        <title>Evolutionary Origins and Diversification of the Mycorrhizal Mutualists.</title>
        <authorList>
            <consortium name="DOE Joint Genome Institute"/>
            <consortium name="Mycorrhizal Genomics Consortium"/>
            <person name="Kohler A."/>
            <person name="Kuo A."/>
            <person name="Nagy L.G."/>
            <person name="Floudas D."/>
            <person name="Copeland A."/>
            <person name="Barry K.W."/>
            <person name="Cichocki N."/>
            <person name="Veneault-Fourrey C."/>
            <person name="LaButti K."/>
            <person name="Lindquist E.A."/>
            <person name="Lipzen A."/>
            <person name="Lundell T."/>
            <person name="Morin E."/>
            <person name="Murat C."/>
            <person name="Riley R."/>
            <person name="Ohm R."/>
            <person name="Sun H."/>
            <person name="Tunlid A."/>
            <person name="Henrissat B."/>
            <person name="Grigoriev I.V."/>
            <person name="Hibbett D.S."/>
            <person name="Martin F."/>
        </authorList>
    </citation>
    <scope>NUCLEOTIDE SEQUENCE [LARGE SCALE GENOMIC DNA]</scope>
    <source>
        <strain evidence="2 3">Koide BX008</strain>
    </source>
</reference>
<proteinExistence type="predicted"/>
<dbReference type="HOGENOM" id="CLU_1906207_0_0_1"/>
<organism evidence="2 3">
    <name type="scientific">Amanita muscaria (strain Koide BX008)</name>
    <dbReference type="NCBI Taxonomy" id="946122"/>
    <lineage>
        <taxon>Eukaryota</taxon>
        <taxon>Fungi</taxon>
        <taxon>Dikarya</taxon>
        <taxon>Basidiomycota</taxon>
        <taxon>Agaricomycotina</taxon>
        <taxon>Agaricomycetes</taxon>
        <taxon>Agaricomycetidae</taxon>
        <taxon>Agaricales</taxon>
        <taxon>Pluteineae</taxon>
        <taxon>Amanitaceae</taxon>
        <taxon>Amanita</taxon>
    </lineage>
</organism>
<evidence type="ECO:0000259" key="1">
    <source>
        <dbReference type="PROSITE" id="PS50879"/>
    </source>
</evidence>
<dbReference type="AlphaFoldDB" id="A0A0C2TVM1"/>
<dbReference type="InParanoid" id="A0A0C2TVM1"/>
<evidence type="ECO:0000313" key="2">
    <source>
        <dbReference type="EMBL" id="KIL71384.1"/>
    </source>
</evidence>
<gene>
    <name evidence="2" type="ORF">M378DRAFT_174689</name>
</gene>
<dbReference type="InterPro" id="IPR002156">
    <property type="entry name" value="RNaseH_domain"/>
</dbReference>